<keyword evidence="1" id="KW-0479">Metal-binding</keyword>
<gene>
    <name evidence="4" type="ORF">AHMF7616_02803</name>
</gene>
<dbReference type="GO" id="GO:0016020">
    <property type="term" value="C:membrane"/>
    <property type="evidence" value="ECO:0007669"/>
    <property type="project" value="GOC"/>
</dbReference>
<dbReference type="Proteomes" id="UP000253919">
    <property type="component" value="Unassembled WGS sequence"/>
</dbReference>
<comment type="similarity">
    <text evidence="2">Belongs to the neutral ceramidase family.</text>
</comment>
<keyword evidence="2" id="KW-0378">Hydrolase</keyword>
<organism evidence="4 5">
    <name type="scientific">Adhaeribacter pallidiroseus</name>
    <dbReference type="NCBI Taxonomy" id="2072847"/>
    <lineage>
        <taxon>Bacteria</taxon>
        <taxon>Pseudomonadati</taxon>
        <taxon>Bacteroidota</taxon>
        <taxon>Cytophagia</taxon>
        <taxon>Cytophagales</taxon>
        <taxon>Hymenobacteraceae</taxon>
        <taxon>Adhaeribacter</taxon>
    </lineage>
</organism>
<dbReference type="PANTHER" id="PTHR12670">
    <property type="entry name" value="CERAMIDASE"/>
    <property type="match status" value="1"/>
</dbReference>
<evidence type="ECO:0000256" key="1">
    <source>
        <dbReference type="PIRSR" id="PIRSR606823-2"/>
    </source>
</evidence>
<dbReference type="AlphaFoldDB" id="A0A369QH07"/>
<feature type="domain" description="Neutral/alkaline non-lysosomal ceramidase N-terminal" evidence="3">
    <location>
        <begin position="46"/>
        <end position="258"/>
    </location>
</feature>
<comment type="caution">
    <text evidence="4">The sequence shown here is derived from an EMBL/GenBank/DDBJ whole genome shotgun (WGS) entry which is preliminary data.</text>
</comment>
<protein>
    <recommendedName>
        <fullName evidence="2">Neutral ceramidase</fullName>
        <ecNumber evidence="2">3.5.1.23</ecNumber>
    </recommendedName>
</protein>
<proteinExistence type="inferred from homology"/>
<keyword evidence="2" id="KW-0746">Sphingolipid metabolism</keyword>
<comment type="catalytic activity">
    <reaction evidence="2">
        <text>an N-acylsphing-4-enine + H2O = sphing-4-enine + a fatty acid</text>
        <dbReference type="Rhea" id="RHEA:20856"/>
        <dbReference type="ChEBI" id="CHEBI:15377"/>
        <dbReference type="ChEBI" id="CHEBI:28868"/>
        <dbReference type="ChEBI" id="CHEBI:52639"/>
        <dbReference type="ChEBI" id="CHEBI:57756"/>
        <dbReference type="EC" id="3.5.1.23"/>
    </reaction>
</comment>
<evidence type="ECO:0000313" key="4">
    <source>
        <dbReference type="EMBL" id="RDC64191.1"/>
    </source>
</evidence>
<dbReference type="InterPro" id="IPR031329">
    <property type="entry name" value="NEUT/ALK_ceramidase_N"/>
</dbReference>
<dbReference type="GO" id="GO:0017040">
    <property type="term" value="F:N-acylsphingosine amidohydrolase activity"/>
    <property type="evidence" value="ECO:0007669"/>
    <property type="project" value="UniProtKB-UniRule"/>
</dbReference>
<dbReference type="GO" id="GO:0046872">
    <property type="term" value="F:metal ion binding"/>
    <property type="evidence" value="ECO:0007669"/>
    <property type="project" value="UniProtKB-KW"/>
</dbReference>
<keyword evidence="1" id="KW-0862">Zinc</keyword>
<dbReference type="EC" id="3.5.1.23" evidence="2"/>
<dbReference type="GO" id="GO:0005576">
    <property type="term" value="C:extracellular region"/>
    <property type="evidence" value="ECO:0007669"/>
    <property type="project" value="TreeGrafter"/>
</dbReference>
<feature type="binding site" evidence="1">
    <location>
        <position position="132"/>
    </location>
    <ligand>
        <name>Zn(2+)</name>
        <dbReference type="ChEBI" id="CHEBI:29105"/>
    </ligand>
</feature>
<sequence>MLLGCQSCLIQKLDTTPYQQTAYYQQTKTSITAFEPAPATRTDTLRIGWAKVNITPAQPEPMAGYGKRKGKKYEQVHDSIWVRAFVFRSGSQKAAWVTADLLIMPMSVTARLQEILADKGYNLKNLFLTATHSHYSIGGWGQKPAGRIMAGKYSAKIVDKIAQSILQAIVKAEQSAVPAAMGYQEIAAPALVYNRLVGSKGYIDSFIRVIQFRKKTGEKALICTYSAHPTSVAANDLRLTAEYPGALVQLLEQRLQLSMAAFGAGAIGSHGPQAPGEEYTKVNNLAIGLADKIEAELQDVSLTYETGLQSAYFPISFGKPQWRLKTNRRFRPWLFYAVFGKYPAGLSMLQAGPVQFMGTPCDFSGELLPEITVPNSKRKIVVTSFNGSYIGYVTPAKYYNLKKYETHDMNFFGPYTGTYLTEMINLIIQKSN</sequence>
<name>A0A369QH07_9BACT</name>
<comment type="cofactor">
    <cofactor evidence="1">
        <name>Zn(2+)</name>
        <dbReference type="ChEBI" id="CHEBI:29105"/>
    </cofactor>
    <text evidence="1">Binds 1 zinc ion per subunit.</text>
</comment>
<dbReference type="Pfam" id="PF04734">
    <property type="entry name" value="Ceramidase_alk"/>
    <property type="match status" value="1"/>
</dbReference>
<dbReference type="GO" id="GO:0046514">
    <property type="term" value="P:ceramide catabolic process"/>
    <property type="evidence" value="ECO:0007669"/>
    <property type="project" value="InterPro"/>
</dbReference>
<accession>A0A369QH07</accession>
<evidence type="ECO:0000256" key="2">
    <source>
        <dbReference type="RuleBase" id="RU366019"/>
    </source>
</evidence>
<dbReference type="PANTHER" id="PTHR12670:SF1">
    <property type="entry name" value="NEUTRAL CERAMIDASE"/>
    <property type="match status" value="1"/>
</dbReference>
<evidence type="ECO:0000313" key="5">
    <source>
        <dbReference type="Proteomes" id="UP000253919"/>
    </source>
</evidence>
<dbReference type="InterPro" id="IPR006823">
    <property type="entry name" value="Ceramidase_alk"/>
</dbReference>
<dbReference type="GO" id="GO:0042759">
    <property type="term" value="P:long-chain fatty acid biosynthetic process"/>
    <property type="evidence" value="ECO:0007669"/>
    <property type="project" value="TreeGrafter"/>
</dbReference>
<keyword evidence="2" id="KW-0443">Lipid metabolism</keyword>
<dbReference type="GO" id="GO:0046512">
    <property type="term" value="P:sphingosine biosynthetic process"/>
    <property type="evidence" value="ECO:0007669"/>
    <property type="project" value="TreeGrafter"/>
</dbReference>
<dbReference type="EMBL" id="QASA01000001">
    <property type="protein sequence ID" value="RDC64191.1"/>
    <property type="molecule type" value="Genomic_DNA"/>
</dbReference>
<keyword evidence="5" id="KW-1185">Reference proteome</keyword>
<evidence type="ECO:0000259" key="3">
    <source>
        <dbReference type="Pfam" id="PF04734"/>
    </source>
</evidence>
<reference evidence="4 5" key="1">
    <citation type="submission" date="2018-04" db="EMBL/GenBank/DDBJ databases">
        <title>Adhaeribacter sp. HMF7616 genome sequencing and assembly.</title>
        <authorList>
            <person name="Kang H."/>
            <person name="Kang J."/>
            <person name="Cha I."/>
            <person name="Kim H."/>
            <person name="Joh K."/>
        </authorList>
    </citation>
    <scope>NUCLEOTIDE SEQUENCE [LARGE SCALE GENOMIC DNA]</scope>
    <source>
        <strain evidence="4 5">HMF7616</strain>
    </source>
</reference>